<accession>A0ABW9ZVI9</accession>
<protein>
    <submittedName>
        <fullName evidence="1">Glycosyltransferase family 4 protein</fullName>
    </submittedName>
</protein>
<dbReference type="SUPFAM" id="SSF53756">
    <property type="entry name" value="UDP-Glycosyltransferase/glycogen phosphorylase"/>
    <property type="match status" value="1"/>
</dbReference>
<dbReference type="Pfam" id="PF13692">
    <property type="entry name" value="Glyco_trans_1_4"/>
    <property type="match status" value="1"/>
</dbReference>
<comment type="caution">
    <text evidence="1">The sequence shown here is derived from an EMBL/GenBank/DDBJ whole genome shotgun (WGS) entry which is preliminary data.</text>
</comment>
<dbReference type="Proteomes" id="UP000753802">
    <property type="component" value="Unassembled WGS sequence"/>
</dbReference>
<gene>
    <name evidence="1" type="ORF">GWC95_14625</name>
</gene>
<name>A0ABW9ZVI9_9BACT</name>
<keyword evidence="2" id="KW-1185">Reference proteome</keyword>
<dbReference type="EMBL" id="JAACJS010000015">
    <property type="protein sequence ID" value="NCI51164.1"/>
    <property type="molecule type" value="Genomic_DNA"/>
</dbReference>
<dbReference type="Gene3D" id="3.40.50.2000">
    <property type="entry name" value="Glycogen Phosphorylase B"/>
    <property type="match status" value="1"/>
</dbReference>
<reference evidence="1 2" key="1">
    <citation type="submission" date="2020-01" db="EMBL/GenBank/DDBJ databases">
        <title>Genome analysis.</title>
        <authorList>
            <person name="Wu S."/>
            <person name="Wang G."/>
        </authorList>
    </citation>
    <scope>NUCLEOTIDE SEQUENCE [LARGE SCALE GENOMIC DNA]</scope>
    <source>
        <strain evidence="1 2">SYL130</strain>
    </source>
</reference>
<organism evidence="1 2">
    <name type="scientific">Sediminibacterium roseum</name>
    <dbReference type="NCBI Taxonomy" id="1978412"/>
    <lineage>
        <taxon>Bacteria</taxon>
        <taxon>Pseudomonadati</taxon>
        <taxon>Bacteroidota</taxon>
        <taxon>Chitinophagia</taxon>
        <taxon>Chitinophagales</taxon>
        <taxon>Chitinophagaceae</taxon>
        <taxon>Sediminibacterium</taxon>
    </lineage>
</organism>
<evidence type="ECO:0000313" key="1">
    <source>
        <dbReference type="EMBL" id="NCI51164.1"/>
    </source>
</evidence>
<evidence type="ECO:0000313" key="2">
    <source>
        <dbReference type="Proteomes" id="UP000753802"/>
    </source>
</evidence>
<proteinExistence type="predicted"/>
<sequence>MEKHLHIISFNVPFPADYGGAVDVFYKIKALAENGVNIHLHCFDYGRGEQPKLEQYCQEVHYYERFTGHKGISNTLPYIVASRKNEALLHKLLKDDHPVLMEGVHCTCPLLDKRFDDRKCFVRLHNVEHTYYYDLRCSTSSPLKKLYFWMESRLLRSYERKIAPRAAFMGITADDVAIYQTELGCKNISLLPVFIPDWQVQCPEGMGSYCLYHGDLSVDANEKAALWLIDKIFSQLHVPFVIAGKNPSEKLYAAAHENGHTCIVANPSEKEIQDMIAKAHINVLPSYTTTGIKIKLLNALFNGRHCVVNDATVMGSGLESACHTGTTPHAFRDIIAQLYHQPFTGDEIELRKKLLNDAFDNQKGAEMIISKIW</sequence>
<dbReference type="RefSeq" id="WP_161819455.1">
    <property type="nucleotide sequence ID" value="NZ_JAACJS010000015.1"/>
</dbReference>